<dbReference type="GO" id="GO:0005096">
    <property type="term" value="F:GTPase activator activity"/>
    <property type="evidence" value="ECO:0007669"/>
    <property type="project" value="TreeGrafter"/>
</dbReference>
<dbReference type="PROSITE" id="PS50086">
    <property type="entry name" value="TBC_RABGAP"/>
    <property type="match status" value="1"/>
</dbReference>
<evidence type="ECO:0000313" key="3">
    <source>
        <dbReference type="EMBL" id="KAJ8058199.1"/>
    </source>
</evidence>
<feature type="compositionally biased region" description="Low complexity" evidence="1">
    <location>
        <begin position="204"/>
        <end position="213"/>
    </location>
</feature>
<evidence type="ECO:0000313" key="4">
    <source>
        <dbReference type="Proteomes" id="UP001152300"/>
    </source>
</evidence>
<keyword evidence="4" id="KW-1185">Reference proteome</keyword>
<dbReference type="InterPro" id="IPR050302">
    <property type="entry name" value="Rab_GAP_TBC_domain"/>
</dbReference>
<gene>
    <name evidence="3" type="ORF">OCU04_012397</name>
</gene>
<feature type="region of interest" description="Disordered" evidence="1">
    <location>
        <begin position="843"/>
        <end position="872"/>
    </location>
</feature>
<evidence type="ECO:0000256" key="1">
    <source>
        <dbReference type="SAM" id="MobiDB-lite"/>
    </source>
</evidence>
<feature type="region of interest" description="Disordered" evidence="1">
    <location>
        <begin position="22"/>
        <end position="280"/>
    </location>
</feature>
<name>A0A9X0A8I8_9HELO</name>
<dbReference type="AlphaFoldDB" id="A0A9X0A8I8"/>
<feature type="compositionally biased region" description="Polar residues" evidence="1">
    <location>
        <begin position="236"/>
        <end position="247"/>
    </location>
</feature>
<feature type="compositionally biased region" description="Polar residues" evidence="1">
    <location>
        <begin position="110"/>
        <end position="120"/>
    </location>
</feature>
<protein>
    <recommendedName>
        <fullName evidence="2">Rab-GAP TBC domain-containing protein</fullName>
    </recommendedName>
</protein>
<dbReference type="FunFam" id="1.10.472.80:FF:000050">
    <property type="entry name" value="GTPase activating protein (Gyp3)"/>
    <property type="match status" value="1"/>
</dbReference>
<dbReference type="GO" id="GO:0031267">
    <property type="term" value="F:small GTPase binding"/>
    <property type="evidence" value="ECO:0007669"/>
    <property type="project" value="TreeGrafter"/>
</dbReference>
<dbReference type="PANTHER" id="PTHR47219:SF20">
    <property type="entry name" value="TBC1 DOMAIN FAMILY MEMBER 2B"/>
    <property type="match status" value="1"/>
</dbReference>
<feature type="compositionally biased region" description="Basic and acidic residues" evidence="1">
    <location>
        <begin position="604"/>
        <end position="618"/>
    </location>
</feature>
<dbReference type="Proteomes" id="UP001152300">
    <property type="component" value="Unassembled WGS sequence"/>
</dbReference>
<evidence type="ECO:0000259" key="2">
    <source>
        <dbReference type="PROSITE" id="PS50086"/>
    </source>
</evidence>
<dbReference type="FunFam" id="1.10.8.270:FF:000036">
    <property type="entry name" value="GTPase-activating protein GYP3"/>
    <property type="match status" value="1"/>
</dbReference>
<feature type="region of interest" description="Disordered" evidence="1">
    <location>
        <begin position="433"/>
        <end position="482"/>
    </location>
</feature>
<feature type="compositionally biased region" description="Polar residues" evidence="1">
    <location>
        <begin position="187"/>
        <end position="197"/>
    </location>
</feature>
<dbReference type="Gene3D" id="1.10.8.270">
    <property type="entry name" value="putative rabgap domain of human tbc1 domain family member 14 like domains"/>
    <property type="match status" value="1"/>
</dbReference>
<dbReference type="PANTHER" id="PTHR47219">
    <property type="entry name" value="RAB GTPASE-ACTIVATING PROTEIN 1-LIKE"/>
    <property type="match status" value="1"/>
</dbReference>
<proteinExistence type="predicted"/>
<feature type="region of interest" description="Disordered" evidence="1">
    <location>
        <begin position="600"/>
        <end position="626"/>
    </location>
</feature>
<comment type="caution">
    <text evidence="3">The sequence shown here is derived from an EMBL/GenBank/DDBJ whole genome shotgun (WGS) entry which is preliminary data.</text>
</comment>
<feature type="compositionally biased region" description="Polar residues" evidence="1">
    <location>
        <begin position="133"/>
        <end position="146"/>
    </location>
</feature>
<accession>A0A9X0A8I8</accession>
<dbReference type="Pfam" id="PF00566">
    <property type="entry name" value="RabGAP-TBC"/>
    <property type="match status" value="1"/>
</dbReference>
<organism evidence="3 4">
    <name type="scientific">Sclerotinia nivalis</name>
    <dbReference type="NCBI Taxonomy" id="352851"/>
    <lineage>
        <taxon>Eukaryota</taxon>
        <taxon>Fungi</taxon>
        <taxon>Dikarya</taxon>
        <taxon>Ascomycota</taxon>
        <taxon>Pezizomycotina</taxon>
        <taxon>Leotiomycetes</taxon>
        <taxon>Helotiales</taxon>
        <taxon>Sclerotiniaceae</taxon>
        <taxon>Sclerotinia</taxon>
    </lineage>
</organism>
<dbReference type="SMART" id="SM00164">
    <property type="entry name" value="TBC"/>
    <property type="match status" value="1"/>
</dbReference>
<feature type="compositionally biased region" description="Polar residues" evidence="1">
    <location>
        <begin position="46"/>
        <end position="65"/>
    </location>
</feature>
<feature type="domain" description="Rab-GAP TBC" evidence="2">
    <location>
        <begin position="545"/>
        <end position="767"/>
    </location>
</feature>
<dbReference type="EMBL" id="JAPEIS010000016">
    <property type="protein sequence ID" value="KAJ8058199.1"/>
    <property type="molecule type" value="Genomic_DNA"/>
</dbReference>
<dbReference type="Gene3D" id="1.10.472.80">
    <property type="entry name" value="Ypt/Rab-GAP domain of gyp1p, domain 3"/>
    <property type="match status" value="1"/>
</dbReference>
<feature type="compositionally biased region" description="Pro residues" evidence="1">
    <location>
        <begin position="467"/>
        <end position="476"/>
    </location>
</feature>
<reference evidence="3" key="1">
    <citation type="submission" date="2022-11" db="EMBL/GenBank/DDBJ databases">
        <title>Genome Resource of Sclerotinia nivalis Strain SnTB1, a Plant Pathogen Isolated from American Ginseng.</title>
        <authorList>
            <person name="Fan S."/>
        </authorList>
    </citation>
    <scope>NUCLEOTIDE SEQUENCE</scope>
    <source>
        <strain evidence="3">SnTB1</strain>
    </source>
</reference>
<dbReference type="OrthoDB" id="294251at2759"/>
<dbReference type="SUPFAM" id="SSF47923">
    <property type="entry name" value="Ypt/Rab-GAP domain of gyp1p"/>
    <property type="match status" value="2"/>
</dbReference>
<feature type="compositionally biased region" description="Basic residues" evidence="1">
    <location>
        <begin position="863"/>
        <end position="872"/>
    </location>
</feature>
<dbReference type="InterPro" id="IPR000195">
    <property type="entry name" value="Rab-GAP-TBC_dom"/>
</dbReference>
<dbReference type="InterPro" id="IPR035969">
    <property type="entry name" value="Rab-GAP_TBC_sf"/>
</dbReference>
<sequence length="872" mass="97826">MTMNMGNGYYGVETSAPISNNMGNRSPHMQIRQQRSQKFNLYPTRPRTSSKASELSVNTARSGNGTFPFPPKSPTPSFREHYLPVHPLAQNPPIPYQRPSTSHHPAPNEPSRSFTAPTQHNLRRKPSEASRLRQLSNVRSHSSTGRRTPEKLVDNFSRPRQASLRRRNESPSPLIQASRFGAEPQEEQTINNGSVFSTRDRGLSSSSSQSGQQFPTPAPTPTLRPSASIPDYHTADLNNARQRNIPQANFRPRTGINRPDSNNSSIYRREPPIRPPNFDDEEVRASFRSALTTNSSYFGTSGTERSSVLTKSSSHTSFFGGKDEGMSVDDAIGMYEGGFMDSGVEDNDLEEKLFEAGADIRSRSVYRGEAFDEDDEFRPLTPSSERRQSKIEEAMDDSLAPPPALESSQLSIRGSTEMFHVKAFEAESAAGIPNFAPGDFPESKEFDGAGASYEGEDEYSNPHSAALPPPTVNPPDPARDRYGFKKKTQYVSLEEYEAWSGPYNEYVERRRKKWVSLLKDHSLITDKPIRFPPKSNKVKRFIRKGIPPDWRGEAWFWYAGGPAMVSKHYGVYDSLVKQAAAGGVNETDDEIIERDLNRTFPDNIKFKPDPPPASEKRNSQPSIKEPETPMLKSLRRVLQAFSIYNPRIGYCQSLNFLAGLLLLFMDEEKSFWMLNIITRVYLPGTHEVNLEGANVDLGVLMTSIKESMPAIWAKIGGELDGTAGDGRLSMRLPPITLCTTAWFMSCFIGTLPIETTLRVWDSFFFEGSKTLFRIALAIFKVGEQEIKAVSDPMEIFQVVQTIPRRLVDANGLMDACFRRRNGFGHISQETIEQRRAERRKGYAEERAIANGEIPPKRGGTFFSKKKIRSAET</sequence>